<dbReference type="RefSeq" id="WP_101900404.1">
    <property type="nucleotide sequence ID" value="NZ_CP025491.2"/>
</dbReference>
<proteinExistence type="predicted"/>
<dbReference type="PANTHER" id="PTHR35894:SF7">
    <property type="entry name" value="GENERAL SECRETION PATHWAY PROTEIN A-RELATED"/>
    <property type="match status" value="1"/>
</dbReference>
<reference evidence="2 3" key="1">
    <citation type="submission" date="2017-12" db="EMBL/GenBank/DDBJ databases">
        <title>Legionella sainthelensi LA01-117, whole genome sequence of a clinical isolate from New Zealand.</title>
        <authorList>
            <person name="Cree S.L."/>
            <person name="Slow S."/>
            <person name="Kennedy M.A."/>
            <person name="Murdoch D.R."/>
            <person name="Biggs P.J."/>
            <person name="Anderson T."/>
        </authorList>
    </citation>
    <scope>NUCLEOTIDE SEQUENCE [LARGE SCALE GENOMIC DNA]</scope>
    <source>
        <strain evidence="2 3">LA01-117</strain>
    </source>
</reference>
<dbReference type="InterPro" id="IPR052026">
    <property type="entry name" value="ExeA_AAA_ATPase_DNA-bind"/>
</dbReference>
<dbReference type="InterPro" id="IPR049945">
    <property type="entry name" value="AAA_22"/>
</dbReference>
<evidence type="ECO:0000259" key="1">
    <source>
        <dbReference type="Pfam" id="PF13401"/>
    </source>
</evidence>
<dbReference type="SUPFAM" id="SSF52540">
    <property type="entry name" value="P-loop containing nucleoside triphosphate hydrolases"/>
    <property type="match status" value="1"/>
</dbReference>
<feature type="domain" description="ORC1/DEAH AAA+ ATPase" evidence="1">
    <location>
        <begin position="8"/>
        <end position="76"/>
    </location>
</feature>
<organism evidence="2 3">
    <name type="scientific">Legionella sainthelensi</name>
    <dbReference type="NCBI Taxonomy" id="28087"/>
    <lineage>
        <taxon>Bacteria</taxon>
        <taxon>Pseudomonadati</taxon>
        <taxon>Pseudomonadota</taxon>
        <taxon>Gammaproteobacteria</taxon>
        <taxon>Legionellales</taxon>
        <taxon>Legionellaceae</taxon>
        <taxon>Legionella</taxon>
    </lineage>
</organism>
<dbReference type="AlphaFoldDB" id="A0A2H5FMT4"/>
<gene>
    <name evidence="2" type="ORF">CAB17_12670</name>
</gene>
<dbReference type="KEGG" id="lsh:CAB17_12670"/>
<dbReference type="GO" id="GO:0016887">
    <property type="term" value="F:ATP hydrolysis activity"/>
    <property type="evidence" value="ECO:0007669"/>
    <property type="project" value="InterPro"/>
</dbReference>
<keyword evidence="3" id="KW-1185">Reference proteome</keyword>
<accession>A0A2H5FMT4</accession>
<dbReference type="Gene3D" id="3.40.50.300">
    <property type="entry name" value="P-loop containing nucleotide triphosphate hydrolases"/>
    <property type="match status" value="1"/>
</dbReference>
<dbReference type="PANTHER" id="PTHR35894">
    <property type="entry name" value="GENERAL SECRETION PATHWAY PROTEIN A-RELATED"/>
    <property type="match status" value="1"/>
</dbReference>
<name>A0A2H5FMT4_9GAMM</name>
<sequence>MLLSLAQDEGFIKIVGEVGTGKTLLCRILLNQLAEDYVTVYIPNPDQTAKSMRFAIASELGIPAETHWNQHQTLEAIKLRLLELT</sequence>
<evidence type="ECO:0000313" key="3">
    <source>
        <dbReference type="Proteomes" id="UP000234343"/>
    </source>
</evidence>
<dbReference type="InterPro" id="IPR027417">
    <property type="entry name" value="P-loop_NTPase"/>
</dbReference>
<dbReference type="Proteomes" id="UP000234343">
    <property type="component" value="Chromosome"/>
</dbReference>
<dbReference type="EMBL" id="CP025491">
    <property type="protein sequence ID" value="AUH72800.1"/>
    <property type="molecule type" value="Genomic_DNA"/>
</dbReference>
<protein>
    <recommendedName>
        <fullName evidence="1">ORC1/DEAH AAA+ ATPase domain-containing protein</fullName>
    </recommendedName>
</protein>
<evidence type="ECO:0000313" key="2">
    <source>
        <dbReference type="EMBL" id="AUH72800.1"/>
    </source>
</evidence>
<dbReference type="Pfam" id="PF13401">
    <property type="entry name" value="AAA_22"/>
    <property type="match status" value="1"/>
</dbReference>